<dbReference type="InterPro" id="IPR000719">
    <property type="entry name" value="Prot_kinase_dom"/>
</dbReference>
<dbReference type="AlphaFoldDB" id="A0A4S4MRF4"/>
<name>A0A4S4MRF4_9APHY</name>
<evidence type="ECO:0000313" key="11">
    <source>
        <dbReference type="Proteomes" id="UP000308730"/>
    </source>
</evidence>
<evidence type="ECO:0000256" key="3">
    <source>
        <dbReference type="ARBA" id="ARBA00022679"/>
    </source>
</evidence>
<sequence length="238" mass="26707">MVEKMISEEPVRIDGDFEFEGTRYPILRSQPILPLVSWNVSPHDAEIMVTVFLSDLGSALWANQPNPPNDMGAFALRAPENIIRAECGKEIDIWAVGCMTYELLAGEILFRPQPIAGLTPDESLLLLRYALTGETLDKTLVQQSRVKDQYFDREGNFVKAKANPYPHQTIQQRLANRSDLSAKQIEKAAAFIQSCLRLNPADRLNNSGGAYLHDWIDDAFMVCADPNNYPGPDHTHTH</sequence>
<evidence type="ECO:0000256" key="8">
    <source>
        <dbReference type="ARBA" id="ARBA00048679"/>
    </source>
</evidence>
<dbReference type="EMBL" id="SGPM01000167">
    <property type="protein sequence ID" value="THH28619.1"/>
    <property type="molecule type" value="Genomic_DNA"/>
</dbReference>
<dbReference type="EC" id="2.7.11.1" evidence="1"/>
<dbReference type="GO" id="GO:0005524">
    <property type="term" value="F:ATP binding"/>
    <property type="evidence" value="ECO:0007669"/>
    <property type="project" value="UniProtKB-KW"/>
</dbReference>
<protein>
    <recommendedName>
        <fullName evidence="1">non-specific serine/threonine protein kinase</fullName>
        <ecNumber evidence="1">2.7.11.1</ecNumber>
    </recommendedName>
</protein>
<evidence type="ECO:0000313" key="10">
    <source>
        <dbReference type="EMBL" id="THH28619.1"/>
    </source>
</evidence>
<dbReference type="OrthoDB" id="5979581at2759"/>
<keyword evidence="6" id="KW-0067">ATP-binding</keyword>
<evidence type="ECO:0000256" key="5">
    <source>
        <dbReference type="ARBA" id="ARBA00022777"/>
    </source>
</evidence>
<accession>A0A4S4MRF4</accession>
<evidence type="ECO:0000256" key="2">
    <source>
        <dbReference type="ARBA" id="ARBA00022527"/>
    </source>
</evidence>
<dbReference type="PANTHER" id="PTHR47634">
    <property type="entry name" value="PROTEIN KINASE DOMAIN-CONTAINING PROTEIN-RELATED"/>
    <property type="match status" value="1"/>
</dbReference>
<gene>
    <name evidence="10" type="ORF">EUX98_g5559</name>
</gene>
<evidence type="ECO:0000256" key="7">
    <source>
        <dbReference type="ARBA" id="ARBA00047899"/>
    </source>
</evidence>
<dbReference type="SUPFAM" id="SSF56112">
    <property type="entry name" value="Protein kinase-like (PK-like)"/>
    <property type="match status" value="1"/>
</dbReference>
<keyword evidence="2" id="KW-0723">Serine/threonine-protein kinase</keyword>
<keyword evidence="5" id="KW-0418">Kinase</keyword>
<dbReference type="PROSITE" id="PS50011">
    <property type="entry name" value="PROTEIN_KINASE_DOM"/>
    <property type="match status" value="1"/>
</dbReference>
<proteinExistence type="predicted"/>
<keyword evidence="11" id="KW-1185">Reference proteome</keyword>
<dbReference type="GO" id="GO:0000245">
    <property type="term" value="P:spliceosomal complex assembly"/>
    <property type="evidence" value="ECO:0007669"/>
    <property type="project" value="TreeGrafter"/>
</dbReference>
<dbReference type="Pfam" id="PF00069">
    <property type="entry name" value="Pkinase"/>
    <property type="match status" value="1"/>
</dbReference>
<dbReference type="GO" id="GO:0004674">
    <property type="term" value="F:protein serine/threonine kinase activity"/>
    <property type="evidence" value="ECO:0007669"/>
    <property type="project" value="UniProtKB-KW"/>
</dbReference>
<dbReference type="GO" id="GO:0050684">
    <property type="term" value="P:regulation of mRNA processing"/>
    <property type="evidence" value="ECO:0007669"/>
    <property type="project" value="TreeGrafter"/>
</dbReference>
<keyword evidence="3" id="KW-0808">Transferase</keyword>
<comment type="catalytic activity">
    <reaction evidence="7">
        <text>L-threonyl-[protein] + ATP = O-phospho-L-threonyl-[protein] + ADP + H(+)</text>
        <dbReference type="Rhea" id="RHEA:46608"/>
        <dbReference type="Rhea" id="RHEA-COMP:11060"/>
        <dbReference type="Rhea" id="RHEA-COMP:11605"/>
        <dbReference type="ChEBI" id="CHEBI:15378"/>
        <dbReference type="ChEBI" id="CHEBI:30013"/>
        <dbReference type="ChEBI" id="CHEBI:30616"/>
        <dbReference type="ChEBI" id="CHEBI:61977"/>
        <dbReference type="ChEBI" id="CHEBI:456216"/>
        <dbReference type="EC" id="2.7.11.1"/>
    </reaction>
</comment>
<evidence type="ECO:0000259" key="9">
    <source>
        <dbReference type="PROSITE" id="PS50011"/>
    </source>
</evidence>
<keyword evidence="4" id="KW-0547">Nucleotide-binding</keyword>
<organism evidence="10 11">
    <name type="scientific">Antrodiella citrinella</name>
    <dbReference type="NCBI Taxonomy" id="2447956"/>
    <lineage>
        <taxon>Eukaryota</taxon>
        <taxon>Fungi</taxon>
        <taxon>Dikarya</taxon>
        <taxon>Basidiomycota</taxon>
        <taxon>Agaricomycotina</taxon>
        <taxon>Agaricomycetes</taxon>
        <taxon>Polyporales</taxon>
        <taxon>Steccherinaceae</taxon>
        <taxon>Antrodiella</taxon>
    </lineage>
</organism>
<evidence type="ECO:0000256" key="1">
    <source>
        <dbReference type="ARBA" id="ARBA00012513"/>
    </source>
</evidence>
<evidence type="ECO:0000256" key="6">
    <source>
        <dbReference type="ARBA" id="ARBA00022840"/>
    </source>
</evidence>
<reference evidence="10 11" key="1">
    <citation type="submission" date="2019-02" db="EMBL/GenBank/DDBJ databases">
        <title>Genome sequencing of the rare red list fungi Antrodiella citrinella (Flaviporus citrinellus).</title>
        <authorList>
            <person name="Buettner E."/>
            <person name="Kellner H."/>
        </authorList>
    </citation>
    <scope>NUCLEOTIDE SEQUENCE [LARGE SCALE GENOMIC DNA]</scope>
    <source>
        <strain evidence="10 11">DSM 108506</strain>
    </source>
</reference>
<comment type="catalytic activity">
    <reaction evidence="8">
        <text>L-seryl-[protein] + ATP = O-phospho-L-seryl-[protein] + ADP + H(+)</text>
        <dbReference type="Rhea" id="RHEA:17989"/>
        <dbReference type="Rhea" id="RHEA-COMP:9863"/>
        <dbReference type="Rhea" id="RHEA-COMP:11604"/>
        <dbReference type="ChEBI" id="CHEBI:15378"/>
        <dbReference type="ChEBI" id="CHEBI:29999"/>
        <dbReference type="ChEBI" id="CHEBI:30616"/>
        <dbReference type="ChEBI" id="CHEBI:83421"/>
        <dbReference type="ChEBI" id="CHEBI:456216"/>
        <dbReference type="EC" id="2.7.11.1"/>
    </reaction>
</comment>
<comment type="caution">
    <text evidence="10">The sequence shown here is derived from an EMBL/GenBank/DDBJ whole genome shotgun (WGS) entry which is preliminary data.</text>
</comment>
<dbReference type="Proteomes" id="UP000308730">
    <property type="component" value="Unassembled WGS sequence"/>
</dbReference>
<dbReference type="InterPro" id="IPR011009">
    <property type="entry name" value="Kinase-like_dom_sf"/>
</dbReference>
<dbReference type="Gene3D" id="1.10.510.10">
    <property type="entry name" value="Transferase(Phosphotransferase) domain 1"/>
    <property type="match status" value="1"/>
</dbReference>
<dbReference type="InterPro" id="IPR051334">
    <property type="entry name" value="SRPK"/>
</dbReference>
<evidence type="ECO:0000256" key="4">
    <source>
        <dbReference type="ARBA" id="ARBA00022741"/>
    </source>
</evidence>
<dbReference type="PANTHER" id="PTHR47634:SF9">
    <property type="entry name" value="PROTEIN KINASE DOMAIN-CONTAINING PROTEIN-RELATED"/>
    <property type="match status" value="1"/>
</dbReference>
<feature type="domain" description="Protein kinase" evidence="9">
    <location>
        <begin position="1"/>
        <end position="216"/>
    </location>
</feature>